<accession>A0A5P8P498</accession>
<gene>
    <name evidence="1" type="ORF">FJR48_11770</name>
</gene>
<sequence length="61" mass="6882">MFLSGCSNFTVNAAMCDKIASDPNAVVPEECRVYNEEEATKAFNKEKNKEFNPEDSVEFNK</sequence>
<protein>
    <submittedName>
        <fullName evidence="1">Uncharacterized protein</fullName>
    </submittedName>
</protein>
<proteinExistence type="predicted"/>
<evidence type="ECO:0000313" key="1">
    <source>
        <dbReference type="EMBL" id="QFR50505.1"/>
    </source>
</evidence>
<dbReference type="OrthoDB" id="5334828at2"/>
<evidence type="ECO:0000313" key="2">
    <source>
        <dbReference type="Proteomes" id="UP000326944"/>
    </source>
</evidence>
<name>A0A5P8P498_9BACT</name>
<dbReference type="AlphaFoldDB" id="A0A5P8P498"/>
<dbReference type="Proteomes" id="UP000326944">
    <property type="component" value="Chromosome"/>
</dbReference>
<reference evidence="1 2" key="1">
    <citation type="submission" date="2019-09" db="EMBL/GenBank/DDBJ databases">
        <title>Sulfurimonas gotlandica sp. nov., a chemoautotrophic and psychrotolerant epsilonproteobacterium isolated from a pelagic redoxcline, and an emended description of the genus Sulfurimonas.</title>
        <authorList>
            <person name="Wang S."/>
            <person name="Jiang L."/>
            <person name="Shao S."/>
        </authorList>
    </citation>
    <scope>NUCLEOTIDE SEQUENCE [LARGE SCALE GENOMIC DNA]</scope>
    <source>
        <strain evidence="1 2">GYSZ_1</strain>
    </source>
</reference>
<dbReference type="KEGG" id="sulg:FJR48_11770"/>
<keyword evidence="2" id="KW-1185">Reference proteome</keyword>
<organism evidence="1 2">
    <name type="scientific">Sulfurimonas lithotrophica</name>
    <dbReference type="NCBI Taxonomy" id="2590022"/>
    <lineage>
        <taxon>Bacteria</taxon>
        <taxon>Pseudomonadati</taxon>
        <taxon>Campylobacterota</taxon>
        <taxon>Epsilonproteobacteria</taxon>
        <taxon>Campylobacterales</taxon>
        <taxon>Sulfurimonadaceae</taxon>
        <taxon>Sulfurimonas</taxon>
    </lineage>
</organism>
<dbReference type="EMBL" id="CP043617">
    <property type="protein sequence ID" value="QFR50505.1"/>
    <property type="molecule type" value="Genomic_DNA"/>
</dbReference>